<dbReference type="AlphaFoldDB" id="A0A0W7WGN7"/>
<dbReference type="STRING" id="1685382.AVJ23_15880"/>
<proteinExistence type="predicted"/>
<organism evidence="1 2">
    <name type="scientific">Pseudoponticoccus marisrubri</name>
    <dbReference type="NCBI Taxonomy" id="1685382"/>
    <lineage>
        <taxon>Bacteria</taxon>
        <taxon>Pseudomonadati</taxon>
        <taxon>Pseudomonadota</taxon>
        <taxon>Alphaproteobacteria</taxon>
        <taxon>Rhodobacterales</taxon>
        <taxon>Roseobacteraceae</taxon>
        <taxon>Pseudoponticoccus</taxon>
    </lineage>
</organism>
<comment type="caution">
    <text evidence="1">The sequence shown here is derived from an EMBL/GenBank/DDBJ whole genome shotgun (WGS) entry which is preliminary data.</text>
</comment>
<keyword evidence="2" id="KW-1185">Reference proteome</keyword>
<dbReference type="EMBL" id="LPXO01000011">
    <property type="protein sequence ID" value="KUF09639.1"/>
    <property type="molecule type" value="Genomic_DNA"/>
</dbReference>
<protein>
    <recommendedName>
        <fullName evidence="3">Metalloprotease</fullName>
    </recommendedName>
</protein>
<accession>A0A0W7WGN7</accession>
<evidence type="ECO:0000313" key="2">
    <source>
        <dbReference type="Proteomes" id="UP000054396"/>
    </source>
</evidence>
<dbReference type="Proteomes" id="UP000054396">
    <property type="component" value="Unassembled WGS sequence"/>
</dbReference>
<evidence type="ECO:0000313" key="1">
    <source>
        <dbReference type="EMBL" id="KUF09639.1"/>
    </source>
</evidence>
<reference evidence="1 2" key="1">
    <citation type="submission" date="2015-12" db="EMBL/GenBank/DDBJ databases">
        <authorList>
            <person name="Shamseldin A."/>
            <person name="Moawad H."/>
            <person name="Abd El-Rahim W.M."/>
            <person name="Sadowsky M.J."/>
        </authorList>
    </citation>
    <scope>NUCLEOTIDE SEQUENCE [LARGE SCALE GENOMIC DNA]</scope>
    <source>
        <strain evidence="1 2">SJ5A-1</strain>
    </source>
</reference>
<evidence type="ECO:0008006" key="3">
    <source>
        <dbReference type="Google" id="ProtNLM"/>
    </source>
</evidence>
<gene>
    <name evidence="1" type="ORF">AVJ23_15880</name>
</gene>
<name>A0A0W7WGN7_9RHOB</name>
<sequence length="210" mass="23554">MAFALATVSAEPVEAACDGPYQFNVKELDAELYRRLFLSLQSELERFFNIEFSAFCLDEEEMGAYYDVQTNEVTIGIEFFIEQASPPGNINGAIAILAHEAAHSFQTRHGLLDMLKEQNPHRVKCIELHADFLAGGFMGWRSQSFDISEKNIAKIFFNLGDGDSLNDRHHHGLGAERYLSFLQGFRTQNVDEITLSSLGIAYVSQTNCDS</sequence>